<reference evidence="1" key="1">
    <citation type="submission" date="2023-06" db="EMBL/GenBank/DDBJ databases">
        <title>Genomic analysis of the entomopathogenic nematode Steinernema hermaphroditum.</title>
        <authorList>
            <person name="Schwarz E.M."/>
            <person name="Heppert J.K."/>
            <person name="Baniya A."/>
            <person name="Schwartz H.T."/>
            <person name="Tan C.-H."/>
            <person name="Antoshechkin I."/>
            <person name="Sternberg P.W."/>
            <person name="Goodrich-Blair H."/>
            <person name="Dillman A.R."/>
        </authorList>
    </citation>
    <scope>NUCLEOTIDE SEQUENCE</scope>
    <source>
        <strain evidence="1">PS9179</strain>
        <tissue evidence="1">Whole animal</tissue>
    </source>
</reference>
<organism evidence="1 2">
    <name type="scientific">Steinernema hermaphroditum</name>
    <dbReference type="NCBI Taxonomy" id="289476"/>
    <lineage>
        <taxon>Eukaryota</taxon>
        <taxon>Metazoa</taxon>
        <taxon>Ecdysozoa</taxon>
        <taxon>Nematoda</taxon>
        <taxon>Chromadorea</taxon>
        <taxon>Rhabditida</taxon>
        <taxon>Tylenchina</taxon>
        <taxon>Panagrolaimomorpha</taxon>
        <taxon>Strongyloidoidea</taxon>
        <taxon>Steinernematidae</taxon>
        <taxon>Steinernema</taxon>
    </lineage>
</organism>
<dbReference type="EMBL" id="JAUCMV010000003">
    <property type="protein sequence ID" value="KAK0408198.1"/>
    <property type="molecule type" value="Genomic_DNA"/>
</dbReference>
<comment type="caution">
    <text evidence="1">The sequence shown here is derived from an EMBL/GenBank/DDBJ whole genome shotgun (WGS) entry which is preliminary data.</text>
</comment>
<evidence type="ECO:0000313" key="1">
    <source>
        <dbReference type="EMBL" id="KAK0408198.1"/>
    </source>
</evidence>
<sequence>MDQLPHDLVDYLVHLLPPSDLQILAKAVEEKPELENWKLVTEAHLKKRCIIDLDIVVRQRWKMWDSGYLTLTAEGEPSRKRRKKGAKQNQEDKEVEVHLGAVKRLCNGETAGEWDFKNLPYVWIRSVNIHSHKRRDTTSCCRLLRPRMPIKRYTKKTPSIYHRADLQEVRRNLSLPVEPSEDGFHRCLNLGDVDSPEMDIALQMLPAAQKTFSRLILNTYLPDKELRIEDFIDDYAGQEGSLLEYLSIRYVDGKRMLDIAGSLLFEKKRIAPFQISFSYYGVRQDEMDTFVKRWQNSDGSFDAKKQLQLTSIVNLASIKKKYCNPDGYAVHPSRGSSLYISSSGTSIFENCIQFMKFQPWHLPVTAAWIDAEISKWKAGDGFRLHDERELRLFLESGEEWSKHAEKYGPLKLEGVRFIAHRSGWTSLKVKRLPNRLVTIEMKYKQMTHSELMEMIKKWEDGDGSTVVDQLKRVEFRMLKTAWNELCDNMDSDKVCFMHPNKKTRLIVQRIDTPLTQMSVEELDE</sequence>
<accession>A0AA39LSR1</accession>
<gene>
    <name evidence="1" type="ORF">QR680_003825</name>
</gene>
<evidence type="ECO:0000313" key="2">
    <source>
        <dbReference type="Proteomes" id="UP001175271"/>
    </source>
</evidence>
<dbReference type="AlphaFoldDB" id="A0AA39LSR1"/>
<protein>
    <recommendedName>
        <fullName evidence="3">F-box domain-containing protein</fullName>
    </recommendedName>
</protein>
<proteinExistence type="predicted"/>
<evidence type="ECO:0008006" key="3">
    <source>
        <dbReference type="Google" id="ProtNLM"/>
    </source>
</evidence>
<keyword evidence="2" id="KW-1185">Reference proteome</keyword>
<dbReference type="Proteomes" id="UP001175271">
    <property type="component" value="Unassembled WGS sequence"/>
</dbReference>
<name>A0AA39LSR1_9BILA</name>